<organism evidence="1 2">
    <name type="scientific">Methylobacterium gnaphalii</name>
    <dbReference type="NCBI Taxonomy" id="1010610"/>
    <lineage>
        <taxon>Bacteria</taxon>
        <taxon>Pseudomonadati</taxon>
        <taxon>Pseudomonadota</taxon>
        <taxon>Alphaproteobacteria</taxon>
        <taxon>Hyphomicrobiales</taxon>
        <taxon>Methylobacteriaceae</taxon>
        <taxon>Methylobacterium</taxon>
    </lineage>
</organism>
<dbReference type="EMBL" id="BJZV01000008">
    <property type="protein sequence ID" value="GEP10099.1"/>
    <property type="molecule type" value="Genomic_DNA"/>
</dbReference>
<evidence type="ECO:0000313" key="2">
    <source>
        <dbReference type="Proteomes" id="UP000321750"/>
    </source>
</evidence>
<comment type="caution">
    <text evidence="1">The sequence shown here is derived from an EMBL/GenBank/DDBJ whole genome shotgun (WGS) entry which is preliminary data.</text>
</comment>
<proteinExistence type="predicted"/>
<dbReference type="AlphaFoldDB" id="A0A512JJH7"/>
<dbReference type="SUPFAM" id="SSF53300">
    <property type="entry name" value="vWA-like"/>
    <property type="match status" value="1"/>
</dbReference>
<keyword evidence="2" id="KW-1185">Reference proteome</keyword>
<protein>
    <recommendedName>
        <fullName evidence="3">VWFA domain-containing protein</fullName>
    </recommendedName>
</protein>
<evidence type="ECO:0008006" key="3">
    <source>
        <dbReference type="Google" id="ProtNLM"/>
    </source>
</evidence>
<accession>A0A512JJH7</accession>
<name>A0A512JJH7_9HYPH</name>
<sequence>MTDQTTRKFIILMTDGENQSTSNSSNNGSYYSGISYIWADRLGNFNEYASNAARTAALDSRLSTLCTNIKAAGIQIFTIRVEVTSGTSALLQSCASNPNMFNDVSNSANLTAAFQAIGAQISELRLSN</sequence>
<dbReference type="InterPro" id="IPR036465">
    <property type="entry name" value="vWFA_dom_sf"/>
</dbReference>
<reference evidence="1 2" key="1">
    <citation type="submission" date="2019-07" db="EMBL/GenBank/DDBJ databases">
        <title>Whole genome shotgun sequence of Methylobacterium gnaphalii NBRC 107716.</title>
        <authorList>
            <person name="Hosoyama A."/>
            <person name="Uohara A."/>
            <person name="Ohji S."/>
            <person name="Ichikawa N."/>
        </authorList>
    </citation>
    <scope>NUCLEOTIDE SEQUENCE [LARGE SCALE GENOMIC DNA]</scope>
    <source>
        <strain evidence="1 2">NBRC 107716</strain>
    </source>
</reference>
<dbReference type="Gene3D" id="3.40.50.410">
    <property type="entry name" value="von Willebrand factor, type A domain"/>
    <property type="match status" value="1"/>
</dbReference>
<dbReference type="Proteomes" id="UP000321750">
    <property type="component" value="Unassembled WGS sequence"/>
</dbReference>
<evidence type="ECO:0000313" key="1">
    <source>
        <dbReference type="EMBL" id="GEP10099.1"/>
    </source>
</evidence>
<gene>
    <name evidence="1" type="ORF">MGN01_19440</name>
</gene>